<dbReference type="Pfam" id="PF10996">
    <property type="entry name" value="Beta-Casp"/>
    <property type="match status" value="1"/>
</dbReference>
<feature type="domain" description="Metallo-beta-lactamase" evidence="12">
    <location>
        <begin position="13"/>
        <end position="188"/>
    </location>
</feature>
<dbReference type="Pfam" id="PF07521">
    <property type="entry name" value="RMMBL"/>
    <property type="match status" value="1"/>
</dbReference>
<dbReference type="VEuPathDB" id="FungiDB:AMAG_03518"/>
<evidence type="ECO:0000313" key="15">
    <source>
        <dbReference type="EMBL" id="KNE59195.1"/>
    </source>
</evidence>
<dbReference type="PANTHER" id="PTHR11203:SF11">
    <property type="entry name" value="CLEAVAGE AND POLYADENYLATION SPECIFICITY FACTOR SUBUNIT 3"/>
    <property type="match status" value="1"/>
</dbReference>
<dbReference type="PANTHER" id="PTHR11203">
    <property type="entry name" value="CLEAVAGE AND POLYADENYLATION SPECIFICITY FACTOR FAMILY MEMBER"/>
    <property type="match status" value="1"/>
</dbReference>
<keyword evidence="4" id="KW-0507">mRNA processing</keyword>
<evidence type="ECO:0000256" key="9">
    <source>
        <dbReference type="ARBA" id="ARBA00069466"/>
    </source>
</evidence>
<evidence type="ECO:0000259" key="13">
    <source>
        <dbReference type="SMART" id="SM01027"/>
    </source>
</evidence>
<feature type="compositionally biased region" description="Low complexity" evidence="11">
    <location>
        <begin position="523"/>
        <end position="539"/>
    </location>
</feature>
<dbReference type="FunFam" id="3.40.50.10890:FF:000001">
    <property type="entry name" value="Cleavage and polyadenylation specificity factor subunit 3"/>
    <property type="match status" value="1"/>
</dbReference>
<evidence type="ECO:0000256" key="11">
    <source>
        <dbReference type="SAM" id="MobiDB-lite"/>
    </source>
</evidence>
<dbReference type="Gene3D" id="3.60.15.10">
    <property type="entry name" value="Ribonuclease Z/Hydroxyacylglutathione hydrolase-like"/>
    <property type="match status" value="1"/>
</dbReference>
<dbReference type="EMBL" id="GG745334">
    <property type="protein sequence ID" value="KNE59195.1"/>
    <property type="molecule type" value="Genomic_DNA"/>
</dbReference>
<dbReference type="SMART" id="SM00849">
    <property type="entry name" value="Lactamase_B"/>
    <property type="match status" value="1"/>
</dbReference>
<comment type="similarity">
    <text evidence="2">Belongs to the metallo-beta-lactamase superfamily. RNA-metabolizing metallo-beta-lactamase-like family. CPSF2/YSH1 subfamily.</text>
</comment>
<dbReference type="GO" id="GO:0004534">
    <property type="term" value="F:5'-3' RNA exonuclease activity"/>
    <property type="evidence" value="ECO:0007669"/>
    <property type="project" value="TreeGrafter"/>
</dbReference>
<name>A0A0L0S9X9_ALLM3</name>
<evidence type="ECO:0000256" key="2">
    <source>
        <dbReference type="ARBA" id="ARBA00010624"/>
    </source>
</evidence>
<feature type="compositionally biased region" description="Low complexity" evidence="11">
    <location>
        <begin position="579"/>
        <end position="589"/>
    </location>
</feature>
<sequence>MLDCGAHPAYNGLGALPFFDEIDPETVDLVLITHFHIDHCASLPYLMEKTMFKGRVFMTHPTKAIFKWMMSDYVRVSASSADDMPYDEHDLQNAYDRIEAIDFHQVVEVEGVRFTAYNAGHVLGAAMFLIEVAGVRVLYTGDYSREEDRHLMSAEQPRDQVDVLVCESTYGVQNHTPRAEREALFTSLVHQIVSRGGRCLIPIFALGRAQELLLILEEYWAEHPELQHVPIYYASNLARKCMAVYETYVNMMNQRIRKQFAQKNPFKFQHVSYLKNMASFDDVGPCVMMASPAMLQSGLSRELLELWCPDRKNGLIIPGYVVEGTLGKHILSQPTEITSSSGSKLPMRCTIDYISFSAHVDFAQNREFIELINPTHLILVHGETNMMTRLRNALQSVWGDREDAARIYSPKNAESVALHFKGEKYAKALGELAATIADAPVPGQVVQGLVVGKDFNYHLVSVNELREFTDLRAAVVHQRQYVPLESATWDLVVWHLELVYPEWTKVIPAVPAVEEAEPKEGFESSAADGAEAAKPAESAADVESPSRAATPDKLDSDLAEKSANSPTTPTKAESDDKSASATATPSKAESGVKSPSRASPAETDSADKPASGTATPAKPASVVVCDVVRVTMAANRRELIVEWDGNPVNDVLADSVLAVLLHVESSPASVKMTTPAPGKCGHKHAHYRHHDHGPKDAKMDESDSEKPRDDVVPTQEMADLELTTPSALKLQEFHEFVDLANQVRCDLMEYFTLTYDQVEEDENGVIIVSLDGMECRIDPLELTIECENDPFKQRMQEIVERIGMVSSATWLEKWVGKHV</sequence>
<comment type="subcellular location">
    <subcellularLocation>
        <location evidence="1">Nucleus</location>
    </subcellularLocation>
</comment>
<evidence type="ECO:0000259" key="14">
    <source>
        <dbReference type="SMART" id="SM01098"/>
    </source>
</evidence>
<feature type="compositionally biased region" description="Basic residues" evidence="11">
    <location>
        <begin position="680"/>
        <end position="692"/>
    </location>
</feature>
<dbReference type="GO" id="GO:0004521">
    <property type="term" value="F:RNA endonuclease activity"/>
    <property type="evidence" value="ECO:0007669"/>
    <property type="project" value="TreeGrafter"/>
</dbReference>
<dbReference type="InterPro" id="IPR021718">
    <property type="entry name" value="CPSF73-100_C"/>
</dbReference>
<dbReference type="InterPro" id="IPR022712">
    <property type="entry name" value="Beta_Casp"/>
</dbReference>
<keyword evidence="7" id="KW-0539">Nucleus</keyword>
<dbReference type="Pfam" id="PF11718">
    <property type="entry name" value="CPSF73-100_C"/>
    <property type="match status" value="1"/>
</dbReference>
<dbReference type="InterPro" id="IPR050698">
    <property type="entry name" value="MBL"/>
</dbReference>
<dbReference type="Proteomes" id="UP000054350">
    <property type="component" value="Unassembled WGS sequence"/>
</dbReference>
<keyword evidence="5" id="KW-0540">Nuclease</keyword>
<dbReference type="OrthoDB" id="10249535at2759"/>
<evidence type="ECO:0000256" key="3">
    <source>
        <dbReference type="ARBA" id="ARBA00018311"/>
    </source>
</evidence>
<dbReference type="GO" id="GO:0003723">
    <property type="term" value="F:RNA binding"/>
    <property type="evidence" value="ECO:0007669"/>
    <property type="project" value="TreeGrafter"/>
</dbReference>
<feature type="domain" description="Pre-mRNA 3'-end-processing endonuclease polyadenylation factor C-term" evidence="14">
    <location>
        <begin position="442"/>
        <end position="808"/>
    </location>
</feature>
<dbReference type="Gene3D" id="3.40.50.10890">
    <property type="match status" value="1"/>
</dbReference>
<dbReference type="GO" id="GO:0005847">
    <property type="term" value="C:mRNA cleavage and polyadenylation specificity factor complex"/>
    <property type="evidence" value="ECO:0007669"/>
    <property type="project" value="TreeGrafter"/>
</dbReference>
<reference evidence="15 16" key="1">
    <citation type="submission" date="2009-11" db="EMBL/GenBank/DDBJ databases">
        <title>Annotation of Allomyces macrogynus ATCC 38327.</title>
        <authorList>
            <consortium name="The Broad Institute Genome Sequencing Platform"/>
            <person name="Russ C."/>
            <person name="Cuomo C."/>
            <person name="Burger G."/>
            <person name="Gray M.W."/>
            <person name="Holland P.W.H."/>
            <person name="King N."/>
            <person name="Lang F.B.F."/>
            <person name="Roger A.J."/>
            <person name="Ruiz-Trillo I."/>
            <person name="Young S.K."/>
            <person name="Zeng Q."/>
            <person name="Gargeya S."/>
            <person name="Fitzgerald M."/>
            <person name="Haas B."/>
            <person name="Abouelleil A."/>
            <person name="Alvarado L."/>
            <person name="Arachchi H.M."/>
            <person name="Berlin A."/>
            <person name="Chapman S.B."/>
            <person name="Gearin G."/>
            <person name="Goldberg J."/>
            <person name="Griggs A."/>
            <person name="Gujja S."/>
            <person name="Hansen M."/>
            <person name="Heiman D."/>
            <person name="Howarth C."/>
            <person name="Larimer J."/>
            <person name="Lui A."/>
            <person name="MacDonald P.J.P."/>
            <person name="McCowen C."/>
            <person name="Montmayeur A."/>
            <person name="Murphy C."/>
            <person name="Neiman D."/>
            <person name="Pearson M."/>
            <person name="Priest M."/>
            <person name="Roberts A."/>
            <person name="Saif S."/>
            <person name="Shea T."/>
            <person name="Sisk P."/>
            <person name="Stolte C."/>
            <person name="Sykes S."/>
            <person name="Wortman J."/>
            <person name="Nusbaum C."/>
            <person name="Birren B."/>
        </authorList>
    </citation>
    <scope>NUCLEOTIDE SEQUENCE [LARGE SCALE GENOMIC DNA]</scope>
    <source>
        <strain evidence="15 16">ATCC 38327</strain>
    </source>
</reference>
<dbReference type="eggNOG" id="KOG1137">
    <property type="taxonomic scope" value="Eukaryota"/>
</dbReference>
<keyword evidence="16" id="KW-1185">Reference proteome</keyword>
<feature type="compositionally biased region" description="Basic and acidic residues" evidence="11">
    <location>
        <begin position="550"/>
        <end position="560"/>
    </location>
</feature>
<accession>A0A0L0S9X9</accession>
<dbReference type="GO" id="GO:0006398">
    <property type="term" value="P:mRNA 3'-end processing by stem-loop binding and cleavage"/>
    <property type="evidence" value="ECO:0007669"/>
    <property type="project" value="TreeGrafter"/>
</dbReference>
<reference evidence="16" key="2">
    <citation type="submission" date="2009-11" db="EMBL/GenBank/DDBJ databases">
        <title>The Genome Sequence of Allomyces macrogynus strain ATCC 38327.</title>
        <authorList>
            <consortium name="The Broad Institute Genome Sequencing Platform"/>
            <person name="Russ C."/>
            <person name="Cuomo C."/>
            <person name="Shea T."/>
            <person name="Young S.K."/>
            <person name="Zeng Q."/>
            <person name="Koehrsen M."/>
            <person name="Haas B."/>
            <person name="Borodovsky M."/>
            <person name="Guigo R."/>
            <person name="Alvarado L."/>
            <person name="Berlin A."/>
            <person name="Borenstein D."/>
            <person name="Chen Z."/>
            <person name="Engels R."/>
            <person name="Freedman E."/>
            <person name="Gellesch M."/>
            <person name="Goldberg J."/>
            <person name="Griggs A."/>
            <person name="Gujja S."/>
            <person name="Heiman D."/>
            <person name="Hepburn T."/>
            <person name="Howarth C."/>
            <person name="Jen D."/>
            <person name="Larson L."/>
            <person name="Lewis B."/>
            <person name="Mehta T."/>
            <person name="Park D."/>
            <person name="Pearson M."/>
            <person name="Roberts A."/>
            <person name="Saif S."/>
            <person name="Shenoy N."/>
            <person name="Sisk P."/>
            <person name="Stolte C."/>
            <person name="Sykes S."/>
            <person name="Walk T."/>
            <person name="White J."/>
            <person name="Yandava C."/>
            <person name="Burger G."/>
            <person name="Gray M.W."/>
            <person name="Holland P.W.H."/>
            <person name="King N."/>
            <person name="Lang F.B.F."/>
            <person name="Roger A.J."/>
            <person name="Ruiz-Trillo I."/>
            <person name="Lander E."/>
            <person name="Nusbaum C."/>
        </authorList>
    </citation>
    <scope>NUCLEOTIDE SEQUENCE [LARGE SCALE GENOMIC DNA]</scope>
    <source>
        <strain evidence="16">ATCC 38327</strain>
    </source>
</reference>
<evidence type="ECO:0000256" key="10">
    <source>
        <dbReference type="ARBA" id="ARBA00075008"/>
    </source>
</evidence>
<feature type="domain" description="Beta-Casp" evidence="13">
    <location>
        <begin position="209"/>
        <end position="330"/>
    </location>
</feature>
<dbReference type="InterPro" id="IPR001279">
    <property type="entry name" value="Metallo-B-lactamas"/>
</dbReference>
<protein>
    <recommendedName>
        <fullName evidence="3">Endoribonuclease YSH1</fullName>
    </recommendedName>
    <alternativeName>
        <fullName evidence="9">Endoribonuclease ysh1</fullName>
    </alternativeName>
    <alternativeName>
        <fullName evidence="8 10">mRNA 3'-end-processing protein YSH1</fullName>
    </alternativeName>
</protein>
<dbReference type="AlphaFoldDB" id="A0A0L0S9X9"/>
<evidence type="ECO:0000256" key="4">
    <source>
        <dbReference type="ARBA" id="ARBA00022664"/>
    </source>
</evidence>
<dbReference type="SMART" id="SM01098">
    <property type="entry name" value="CPSF73-100_C"/>
    <property type="match status" value="1"/>
</dbReference>
<organism evidence="15 16">
    <name type="scientific">Allomyces macrogynus (strain ATCC 38327)</name>
    <name type="common">Allomyces javanicus var. macrogynus</name>
    <dbReference type="NCBI Taxonomy" id="578462"/>
    <lineage>
        <taxon>Eukaryota</taxon>
        <taxon>Fungi</taxon>
        <taxon>Fungi incertae sedis</taxon>
        <taxon>Blastocladiomycota</taxon>
        <taxon>Blastocladiomycetes</taxon>
        <taxon>Blastocladiales</taxon>
        <taxon>Blastocladiaceae</taxon>
        <taxon>Allomyces</taxon>
    </lineage>
</organism>
<proteinExistence type="inferred from homology"/>
<feature type="region of interest" description="Disordered" evidence="11">
    <location>
        <begin position="669"/>
        <end position="709"/>
    </location>
</feature>
<dbReference type="SMART" id="SM01027">
    <property type="entry name" value="Beta-Casp"/>
    <property type="match status" value="1"/>
</dbReference>
<dbReference type="InterPro" id="IPR036866">
    <property type="entry name" value="RibonucZ/Hydroxyglut_hydro"/>
</dbReference>
<gene>
    <name evidence="15" type="ORF">AMAG_03518</name>
</gene>
<evidence type="ECO:0000256" key="8">
    <source>
        <dbReference type="ARBA" id="ARBA00032592"/>
    </source>
</evidence>
<evidence type="ECO:0000259" key="12">
    <source>
        <dbReference type="SMART" id="SM00849"/>
    </source>
</evidence>
<evidence type="ECO:0000256" key="6">
    <source>
        <dbReference type="ARBA" id="ARBA00022801"/>
    </source>
</evidence>
<evidence type="ECO:0000313" key="16">
    <source>
        <dbReference type="Proteomes" id="UP000054350"/>
    </source>
</evidence>
<feature type="compositionally biased region" description="Basic and acidic residues" evidence="11">
    <location>
        <begin position="693"/>
        <end position="709"/>
    </location>
</feature>
<dbReference type="STRING" id="578462.A0A0L0S9X9"/>
<feature type="region of interest" description="Disordered" evidence="11">
    <location>
        <begin position="518"/>
        <end position="619"/>
    </location>
</feature>
<dbReference type="CDD" id="cd16292">
    <property type="entry name" value="CPSF3-like_MBL-fold"/>
    <property type="match status" value="1"/>
</dbReference>
<dbReference type="SUPFAM" id="SSF56281">
    <property type="entry name" value="Metallo-hydrolase/oxidoreductase"/>
    <property type="match status" value="1"/>
</dbReference>
<dbReference type="InterPro" id="IPR011108">
    <property type="entry name" value="RMMBL"/>
</dbReference>
<evidence type="ECO:0000256" key="5">
    <source>
        <dbReference type="ARBA" id="ARBA00022722"/>
    </source>
</evidence>
<dbReference type="Pfam" id="PF16661">
    <property type="entry name" value="Lactamase_B_6"/>
    <property type="match status" value="1"/>
</dbReference>
<evidence type="ECO:0000256" key="1">
    <source>
        <dbReference type="ARBA" id="ARBA00004123"/>
    </source>
</evidence>
<evidence type="ECO:0000256" key="7">
    <source>
        <dbReference type="ARBA" id="ARBA00023242"/>
    </source>
</evidence>
<keyword evidence="6" id="KW-0378">Hydrolase</keyword>